<dbReference type="InterPro" id="IPR046668">
    <property type="entry name" value="DUF6538"/>
</dbReference>
<reference evidence="2 3" key="1">
    <citation type="submission" date="2020-02" db="EMBL/GenBank/DDBJ databases">
        <title>Shewanella WXL01 sp. nov., a marine bacterium isolated from green algae in Luhuitou Fringing Reef (Northern South China Sea).</title>
        <authorList>
            <person name="Wang X."/>
        </authorList>
    </citation>
    <scope>NUCLEOTIDE SEQUENCE [LARGE SCALE GENOMIC DNA]</scope>
    <source>
        <strain evidence="2 3">MCCC 1A01895</strain>
    </source>
</reference>
<comment type="caution">
    <text evidence="2">The sequence shown here is derived from an EMBL/GenBank/DDBJ whole genome shotgun (WGS) entry which is preliminary data.</text>
</comment>
<accession>A0ABS5I292</accession>
<dbReference type="Proteomes" id="UP000811844">
    <property type="component" value="Unassembled WGS sequence"/>
</dbReference>
<sequence>MSWNNDYLQLRNNIFHFRYRIPYRFQQYLGQQETKKSLATNSYFEALSKVANKKLLIKRINAMKHPSPALSQLFAELTDYTAIDGLEAHERLPEGRWAPVFDVMDSELRDSLKNGGGRFTPSDYNIKTLPPSDSTELLDYENLALRLIQAMESRLRNGRCVEHDTLLCRARELLNTNTKEDKLYLLSVAWEDFVEWKTKSKSPWSKEILRSNKATYQLMLARWGQ</sequence>
<organism evidence="2 3">
    <name type="scientific">Shewanella intestini</name>
    <dbReference type="NCBI Taxonomy" id="2017544"/>
    <lineage>
        <taxon>Bacteria</taxon>
        <taxon>Pseudomonadati</taxon>
        <taxon>Pseudomonadota</taxon>
        <taxon>Gammaproteobacteria</taxon>
        <taxon>Alteromonadales</taxon>
        <taxon>Shewanellaceae</taxon>
        <taxon>Shewanella</taxon>
    </lineage>
</organism>
<evidence type="ECO:0000259" key="1">
    <source>
        <dbReference type="Pfam" id="PF20172"/>
    </source>
</evidence>
<proteinExistence type="predicted"/>
<evidence type="ECO:0000313" key="3">
    <source>
        <dbReference type="Proteomes" id="UP000811844"/>
    </source>
</evidence>
<gene>
    <name evidence="2" type="ORF">G3R48_09100</name>
</gene>
<keyword evidence="3" id="KW-1185">Reference proteome</keyword>
<dbReference type="Pfam" id="PF20172">
    <property type="entry name" value="DUF6538"/>
    <property type="match status" value="1"/>
</dbReference>
<dbReference type="EMBL" id="JAAIKR010000007">
    <property type="protein sequence ID" value="MBR9728138.1"/>
    <property type="molecule type" value="Genomic_DNA"/>
</dbReference>
<evidence type="ECO:0000313" key="2">
    <source>
        <dbReference type="EMBL" id="MBR9728138.1"/>
    </source>
</evidence>
<protein>
    <recommendedName>
        <fullName evidence="1">DUF6538 domain-containing protein</fullName>
    </recommendedName>
</protein>
<dbReference type="RefSeq" id="WP_153664587.1">
    <property type="nucleotide sequence ID" value="NZ_JAAIKR010000007.1"/>
</dbReference>
<feature type="domain" description="DUF6538" evidence="1">
    <location>
        <begin position="7"/>
        <end position="52"/>
    </location>
</feature>
<name>A0ABS5I292_9GAMM</name>